<dbReference type="PROSITE" id="PS50174">
    <property type="entry name" value="G_PATCH"/>
    <property type="match status" value="1"/>
</dbReference>
<dbReference type="Pfam" id="PF01585">
    <property type="entry name" value="G-patch"/>
    <property type="match status" value="1"/>
</dbReference>
<evidence type="ECO:0000313" key="6">
    <source>
        <dbReference type="Proteomes" id="UP000699462"/>
    </source>
</evidence>
<dbReference type="InterPro" id="IPR039249">
    <property type="entry name" value="GPATCH11"/>
</dbReference>
<dbReference type="OrthoDB" id="786951at2759"/>
<evidence type="ECO:0000256" key="1">
    <source>
        <dbReference type="ARBA" id="ARBA00007140"/>
    </source>
</evidence>
<protein>
    <recommendedName>
        <fullName evidence="2">G patch domain-containing protein 11</fullName>
    </recommendedName>
    <alternativeName>
        <fullName evidence="3">Coiled-coil domain-containing protein 75</fullName>
    </alternativeName>
</protein>
<evidence type="ECO:0000256" key="2">
    <source>
        <dbReference type="ARBA" id="ARBA00021978"/>
    </source>
</evidence>
<name>A0A8T0D818_9TREM</name>
<dbReference type="InterPro" id="IPR000467">
    <property type="entry name" value="G_patch_dom"/>
</dbReference>
<comment type="caution">
    <text evidence="5">The sequence shown here is derived from an EMBL/GenBank/DDBJ whole genome shotgun (WGS) entry which is preliminary data.</text>
</comment>
<dbReference type="Pfam" id="PF13821">
    <property type="entry name" value="DUF4187"/>
    <property type="match status" value="1"/>
</dbReference>
<dbReference type="PANTHER" id="PTHR21032:SF0">
    <property type="entry name" value="G PATCH DOMAIN-CONTAINING PROTEIN 11"/>
    <property type="match status" value="1"/>
</dbReference>
<reference evidence="5 6" key="1">
    <citation type="submission" date="2019-07" db="EMBL/GenBank/DDBJ databases">
        <title>Annotation for the trematode Paragonimus westermani.</title>
        <authorList>
            <person name="Choi Y.-J."/>
        </authorList>
    </citation>
    <scope>NUCLEOTIDE SEQUENCE [LARGE SCALE GENOMIC DNA]</scope>
    <source>
        <strain evidence="5">180907_Pwestermani</strain>
    </source>
</reference>
<accession>A0A8T0D818</accession>
<dbReference type="AlphaFoldDB" id="A0A8T0D818"/>
<keyword evidence="6" id="KW-1185">Reference proteome</keyword>
<dbReference type="SMART" id="SM01173">
    <property type="entry name" value="DUF4187"/>
    <property type="match status" value="1"/>
</dbReference>
<proteinExistence type="inferred from homology"/>
<dbReference type="GO" id="GO:0000776">
    <property type="term" value="C:kinetochore"/>
    <property type="evidence" value="ECO:0007669"/>
    <property type="project" value="TreeGrafter"/>
</dbReference>
<dbReference type="EMBL" id="JTDF01016884">
    <property type="protein sequence ID" value="KAF8562811.1"/>
    <property type="molecule type" value="Genomic_DNA"/>
</dbReference>
<dbReference type="SMART" id="SM00443">
    <property type="entry name" value="G_patch"/>
    <property type="match status" value="1"/>
</dbReference>
<sequence>MDTNNDEVDYMSDTFLESLCTPAPGLVTVRSIARKRTHEELSKKCLSNSTAPHEVKLREEGLQKQVDATNKGFGLLLKMGYKPGQGLGKNAEGRQEPVPIALPEGRSGLGLATAKKEMMDWQQQLVQVRQTYFRSSMAERYRQCRIRNQLTAARNLCFQLDTERDITVPINPDYWPVSEDAHVQPEAAGPDASDLSPSSASCCVNLLEPDIPIVPDDDSECVVSKRTVIDDKESERLLEKIVRYLRRKHTFCFWCSAQYESQDILMKQCPGPTEADHD</sequence>
<feature type="domain" description="G-patch" evidence="4">
    <location>
        <begin position="68"/>
        <end position="114"/>
    </location>
</feature>
<dbReference type="PANTHER" id="PTHR21032">
    <property type="entry name" value="G PATCH DOMAIN-CONTAINING PROTEIN 11"/>
    <property type="match status" value="1"/>
</dbReference>
<dbReference type="InterPro" id="IPR025239">
    <property type="entry name" value="DUF4187"/>
</dbReference>
<gene>
    <name evidence="5" type="ORF">P879_11767</name>
</gene>
<evidence type="ECO:0000259" key="4">
    <source>
        <dbReference type="PROSITE" id="PS50174"/>
    </source>
</evidence>
<evidence type="ECO:0000256" key="3">
    <source>
        <dbReference type="ARBA" id="ARBA00030688"/>
    </source>
</evidence>
<dbReference type="Proteomes" id="UP000699462">
    <property type="component" value="Unassembled WGS sequence"/>
</dbReference>
<evidence type="ECO:0000313" key="5">
    <source>
        <dbReference type="EMBL" id="KAF8562811.1"/>
    </source>
</evidence>
<organism evidence="5 6">
    <name type="scientific">Paragonimus westermani</name>
    <dbReference type="NCBI Taxonomy" id="34504"/>
    <lineage>
        <taxon>Eukaryota</taxon>
        <taxon>Metazoa</taxon>
        <taxon>Spiralia</taxon>
        <taxon>Lophotrochozoa</taxon>
        <taxon>Platyhelminthes</taxon>
        <taxon>Trematoda</taxon>
        <taxon>Digenea</taxon>
        <taxon>Plagiorchiida</taxon>
        <taxon>Troglotremata</taxon>
        <taxon>Troglotrematidae</taxon>
        <taxon>Paragonimus</taxon>
    </lineage>
</organism>
<comment type="similarity">
    <text evidence="1">Belongs to the GPATCH11 family.</text>
</comment>
<dbReference type="GO" id="GO:0003676">
    <property type="term" value="F:nucleic acid binding"/>
    <property type="evidence" value="ECO:0007669"/>
    <property type="project" value="InterPro"/>
</dbReference>